<dbReference type="EMBL" id="JAACJN010000169">
    <property type="protein sequence ID" value="KAF5365506.1"/>
    <property type="molecule type" value="Genomic_DNA"/>
</dbReference>
<name>A0A8H5GI58_9AGAR</name>
<evidence type="ECO:0000313" key="1">
    <source>
        <dbReference type="EMBL" id="KAF5365506.1"/>
    </source>
</evidence>
<evidence type="ECO:0000313" key="2">
    <source>
        <dbReference type="Proteomes" id="UP000518752"/>
    </source>
</evidence>
<protein>
    <submittedName>
        <fullName evidence="1">Uncharacterized protein</fullName>
    </submittedName>
</protein>
<gene>
    <name evidence="1" type="ORF">D9757_012985</name>
</gene>
<reference evidence="1 2" key="1">
    <citation type="journal article" date="2020" name="ISME J.">
        <title>Uncovering the hidden diversity of litter-decomposition mechanisms in mushroom-forming fungi.</title>
        <authorList>
            <person name="Floudas D."/>
            <person name="Bentzer J."/>
            <person name="Ahren D."/>
            <person name="Johansson T."/>
            <person name="Persson P."/>
            <person name="Tunlid A."/>
        </authorList>
    </citation>
    <scope>NUCLEOTIDE SEQUENCE [LARGE SCALE GENOMIC DNA]</scope>
    <source>
        <strain evidence="1 2">CBS 406.79</strain>
    </source>
</reference>
<sequence length="129" mass="14326">MVVLDSSKSTFFPPGRMSGYISVSSVSPDPANLPAMIGSMEPSCIQASLVEDRSNSHAERPVTRTLYEHRFVILPFRISVKHESAEWMFRSSDLDKLTHTPVKLGLGMDFLGFEAFEADISLLHVSILL</sequence>
<proteinExistence type="predicted"/>
<organism evidence="1 2">
    <name type="scientific">Collybiopsis confluens</name>
    <dbReference type="NCBI Taxonomy" id="2823264"/>
    <lineage>
        <taxon>Eukaryota</taxon>
        <taxon>Fungi</taxon>
        <taxon>Dikarya</taxon>
        <taxon>Basidiomycota</taxon>
        <taxon>Agaricomycotina</taxon>
        <taxon>Agaricomycetes</taxon>
        <taxon>Agaricomycetidae</taxon>
        <taxon>Agaricales</taxon>
        <taxon>Marasmiineae</taxon>
        <taxon>Omphalotaceae</taxon>
        <taxon>Collybiopsis</taxon>
    </lineage>
</organism>
<dbReference type="Proteomes" id="UP000518752">
    <property type="component" value="Unassembled WGS sequence"/>
</dbReference>
<accession>A0A8H5GI58</accession>
<keyword evidence="2" id="KW-1185">Reference proteome</keyword>
<comment type="caution">
    <text evidence="1">The sequence shown here is derived from an EMBL/GenBank/DDBJ whole genome shotgun (WGS) entry which is preliminary data.</text>
</comment>
<dbReference type="AlphaFoldDB" id="A0A8H5GI58"/>